<protein>
    <submittedName>
        <fullName evidence="2">Uncharacterized protein</fullName>
    </submittedName>
</protein>
<proteinExistence type="predicted"/>
<evidence type="ECO:0000313" key="2">
    <source>
        <dbReference type="EMBL" id="KAK9147131.1"/>
    </source>
</evidence>
<comment type="caution">
    <text evidence="2">The sequence shown here is derived from an EMBL/GenBank/DDBJ whole genome shotgun (WGS) entry which is preliminary data.</text>
</comment>
<evidence type="ECO:0000313" key="3">
    <source>
        <dbReference type="Proteomes" id="UP001417504"/>
    </source>
</evidence>
<organism evidence="2 3">
    <name type="scientific">Stephania japonica</name>
    <dbReference type="NCBI Taxonomy" id="461633"/>
    <lineage>
        <taxon>Eukaryota</taxon>
        <taxon>Viridiplantae</taxon>
        <taxon>Streptophyta</taxon>
        <taxon>Embryophyta</taxon>
        <taxon>Tracheophyta</taxon>
        <taxon>Spermatophyta</taxon>
        <taxon>Magnoliopsida</taxon>
        <taxon>Ranunculales</taxon>
        <taxon>Menispermaceae</taxon>
        <taxon>Menispermoideae</taxon>
        <taxon>Cissampelideae</taxon>
        <taxon>Stephania</taxon>
    </lineage>
</organism>
<gene>
    <name evidence="2" type="ORF">Sjap_007034</name>
</gene>
<dbReference type="EMBL" id="JBBNAE010000002">
    <property type="protein sequence ID" value="KAK9147131.1"/>
    <property type="molecule type" value="Genomic_DNA"/>
</dbReference>
<dbReference type="AlphaFoldDB" id="A0AAP0PNF0"/>
<keyword evidence="3" id="KW-1185">Reference proteome</keyword>
<accession>A0AAP0PNF0</accession>
<reference evidence="2 3" key="1">
    <citation type="submission" date="2024-01" db="EMBL/GenBank/DDBJ databases">
        <title>Genome assemblies of Stephania.</title>
        <authorList>
            <person name="Yang L."/>
        </authorList>
    </citation>
    <scope>NUCLEOTIDE SEQUENCE [LARGE SCALE GENOMIC DNA]</scope>
    <source>
        <strain evidence="2">QJT</strain>
        <tissue evidence="2">Leaf</tissue>
    </source>
</reference>
<feature type="region of interest" description="Disordered" evidence="1">
    <location>
        <begin position="1"/>
        <end position="27"/>
    </location>
</feature>
<dbReference type="Proteomes" id="UP001417504">
    <property type="component" value="Unassembled WGS sequence"/>
</dbReference>
<evidence type="ECO:0000256" key="1">
    <source>
        <dbReference type="SAM" id="MobiDB-lite"/>
    </source>
</evidence>
<sequence>MARAHTFSSLTSRAHNRKQSAQQPSSPTIHLGIRAITNSHTFAQFSLLALRVRATPAALGSSSNGVLLPSPASFATRCTSVLVLFINLCQK</sequence>
<name>A0AAP0PNF0_9MAGN</name>